<dbReference type="GO" id="GO:0016491">
    <property type="term" value="F:oxidoreductase activity"/>
    <property type="evidence" value="ECO:0007669"/>
    <property type="project" value="UniProtKB-KW"/>
</dbReference>
<keyword evidence="1" id="KW-0004">4Fe-4S</keyword>
<dbReference type="Proteomes" id="UP001139226">
    <property type="component" value="Unassembled WGS sequence"/>
</dbReference>
<dbReference type="InterPro" id="IPR039650">
    <property type="entry name" value="HdrA-like"/>
</dbReference>
<dbReference type="InterPro" id="IPR036188">
    <property type="entry name" value="FAD/NAD-bd_sf"/>
</dbReference>
<dbReference type="SUPFAM" id="SSF51905">
    <property type="entry name" value="FAD/NAD(P)-binding domain"/>
    <property type="match status" value="1"/>
</dbReference>
<dbReference type="PANTHER" id="PTHR43498:SF1">
    <property type="entry name" value="COB--COM HETERODISULFIDE REDUCTASE IRON-SULFUR SUBUNIT A"/>
    <property type="match status" value="1"/>
</dbReference>
<keyword evidence="2" id="KW-0479">Metal-binding</keyword>
<comment type="caution">
    <text evidence="6">The sequence shown here is derived from an EMBL/GenBank/DDBJ whole genome shotgun (WGS) entry which is preliminary data.</text>
</comment>
<evidence type="ECO:0000256" key="4">
    <source>
        <dbReference type="ARBA" id="ARBA00023004"/>
    </source>
</evidence>
<protein>
    <submittedName>
        <fullName evidence="6">FAD-dependent oxidoreductase</fullName>
    </submittedName>
</protein>
<organism evidence="6 7">
    <name type="scientific">Christiangramia lutea</name>
    <dbReference type="NCBI Taxonomy" id="1607951"/>
    <lineage>
        <taxon>Bacteria</taxon>
        <taxon>Pseudomonadati</taxon>
        <taxon>Bacteroidota</taxon>
        <taxon>Flavobacteriia</taxon>
        <taxon>Flavobacteriales</taxon>
        <taxon>Flavobacteriaceae</taxon>
        <taxon>Christiangramia</taxon>
    </lineage>
</organism>
<dbReference type="RefSeq" id="WP_240714317.1">
    <property type="nucleotide sequence ID" value="NZ_JAKVTV010000004.1"/>
</dbReference>
<evidence type="ECO:0000256" key="3">
    <source>
        <dbReference type="ARBA" id="ARBA00023002"/>
    </source>
</evidence>
<evidence type="ECO:0000313" key="7">
    <source>
        <dbReference type="Proteomes" id="UP001139226"/>
    </source>
</evidence>
<dbReference type="GO" id="GO:0046872">
    <property type="term" value="F:metal ion binding"/>
    <property type="evidence" value="ECO:0007669"/>
    <property type="project" value="UniProtKB-KW"/>
</dbReference>
<dbReference type="Pfam" id="PF12831">
    <property type="entry name" value="FAD_oxidored"/>
    <property type="match status" value="1"/>
</dbReference>
<accession>A0A9X1V5P5</accession>
<sequence length="644" mass="73124">MKRTDQSNFLSLFFLLVFLFGFSVYSQPTEKATYDLVILGGTPGGIMAAIAANRDGFKSLIIERNGHIGGLPANGLGATDIKTEAAVGGLFKEFIGRVEGHYISKYGKNSSQHKISKGGYRFEPSVAESVLTEMLKEHELIDVWKNYQFDVNTNNISIENRKIQSIIVFNRITGESKEVSGKIFIDATYEGDLIAAAGVEYVLGRESRNKYNERYAGKIYKYWGGPVGKGSTFEADDAIQAYNYRLCLTKDPENRIEIEKPEEYNREDYVSLIDDVLTGRNTSKLFQNYKKKNPDYSNKTTASVVADKPKIPGNPDGIQKVVNLVDLPNSKTDANNQHLAFISTDLPEENWPWPEADWEWRDNFAKRLKNYTLGLLWFAQNDEELPEWFRQECIGWGLAADEYVDNENFPRQVYVREGRRMKGQYFYTGKDVKPTGKNRRPPVHEESISAGHYSIDSHGVRKREPNRVHLDGFLSDHTEPFTIPYGVMVPKEVDNLLAPVPVSGSHLGFSTLRMEPTWMALGHAAGIAAATAIETSENVSDINIERLQLKLLRQGAVLMYFEDIDREHPAFFGFQLLGLKGIYDGWYAKPDKKVSRHKLREAIDKLGLKIENFKKNDLSRSEFAQIVFNEYFSKQLEKYQLGTD</sequence>
<evidence type="ECO:0000256" key="5">
    <source>
        <dbReference type="ARBA" id="ARBA00023014"/>
    </source>
</evidence>
<keyword evidence="3" id="KW-0560">Oxidoreductase</keyword>
<dbReference type="AlphaFoldDB" id="A0A9X1V5P5"/>
<keyword evidence="5" id="KW-0411">Iron-sulfur</keyword>
<keyword evidence="4" id="KW-0408">Iron</keyword>
<dbReference type="PANTHER" id="PTHR43498">
    <property type="entry name" value="FERREDOXIN:COB-COM HETERODISULFIDE REDUCTASE SUBUNIT A"/>
    <property type="match status" value="1"/>
</dbReference>
<keyword evidence="7" id="KW-1185">Reference proteome</keyword>
<evidence type="ECO:0000256" key="2">
    <source>
        <dbReference type="ARBA" id="ARBA00022723"/>
    </source>
</evidence>
<dbReference type="EMBL" id="JAKVTV010000004">
    <property type="protein sequence ID" value="MCH4824151.1"/>
    <property type="molecule type" value="Genomic_DNA"/>
</dbReference>
<gene>
    <name evidence="6" type="ORF">ML462_13310</name>
</gene>
<dbReference type="GO" id="GO:0051539">
    <property type="term" value="F:4 iron, 4 sulfur cluster binding"/>
    <property type="evidence" value="ECO:0007669"/>
    <property type="project" value="UniProtKB-KW"/>
</dbReference>
<dbReference type="Gene3D" id="3.50.50.60">
    <property type="entry name" value="FAD/NAD(P)-binding domain"/>
    <property type="match status" value="1"/>
</dbReference>
<name>A0A9X1V5P5_9FLAO</name>
<evidence type="ECO:0000313" key="6">
    <source>
        <dbReference type="EMBL" id="MCH4824151.1"/>
    </source>
</evidence>
<proteinExistence type="predicted"/>
<reference evidence="6" key="1">
    <citation type="submission" date="2022-03" db="EMBL/GenBank/DDBJ databases">
        <title>Gramella crocea sp. nov., isolated from activated sludge of a seafood processing plant.</title>
        <authorList>
            <person name="Zhang X."/>
        </authorList>
    </citation>
    <scope>NUCLEOTIDE SEQUENCE</scope>
    <source>
        <strain evidence="6">YJ019</strain>
    </source>
</reference>
<evidence type="ECO:0000256" key="1">
    <source>
        <dbReference type="ARBA" id="ARBA00022485"/>
    </source>
</evidence>